<evidence type="ECO:0000256" key="2">
    <source>
        <dbReference type="SAM" id="SignalP"/>
    </source>
</evidence>
<keyword evidence="4" id="KW-1185">Reference proteome</keyword>
<sequence length="342" mass="37237">MNIKSIAFAALLGLATAAQPALAETKLMFNVFFPASHPAWPVFKDWAKDIHDATGGDILIEFPAQSVAPPDRVLESVRTSMVDAGFIYNGFLADKAPGTMVSQMPWMHRGDSEAISVALWNTYQDFYAGKNELRGVELVSMFHLGPTWLCTVVDKPLNTLEDLRQLRIWALPGTIADIYSGLDMAIVAGPAVQIHELVSRNTVDAYQGLTMETTVNFKAAPYTKACYEMERSLQSANFSVFFNKRTWDRLPAEHREAIMAHSGAKFAAAMGRAVNAADSAARQQLIEQGVEFKPTSAEIQQALEGAAKAVEAAWVEKVAKAGIDGKAMLQQLDAATAKAAQK</sequence>
<proteinExistence type="predicted"/>
<dbReference type="RefSeq" id="WP_379914062.1">
    <property type="nucleotide sequence ID" value="NZ_JBHSWE010000002.1"/>
</dbReference>
<dbReference type="Pfam" id="PF03480">
    <property type="entry name" value="DctP"/>
    <property type="match status" value="1"/>
</dbReference>
<feature type="signal peptide" evidence="2">
    <location>
        <begin position="1"/>
        <end position="23"/>
    </location>
</feature>
<dbReference type="Gene3D" id="3.40.190.170">
    <property type="entry name" value="Bacterial extracellular solute-binding protein, family 7"/>
    <property type="match status" value="1"/>
</dbReference>
<feature type="chain" id="PRO_5045575089" evidence="2">
    <location>
        <begin position="24"/>
        <end position="342"/>
    </location>
</feature>
<comment type="caution">
    <text evidence="3">The sequence shown here is derived from an EMBL/GenBank/DDBJ whole genome shotgun (WGS) entry which is preliminary data.</text>
</comment>
<evidence type="ECO:0000313" key="4">
    <source>
        <dbReference type="Proteomes" id="UP001596422"/>
    </source>
</evidence>
<dbReference type="PANTHER" id="PTHR33376:SF15">
    <property type="entry name" value="BLL6794 PROTEIN"/>
    <property type="match status" value="1"/>
</dbReference>
<dbReference type="NCBIfam" id="NF037995">
    <property type="entry name" value="TRAP_S1"/>
    <property type="match status" value="1"/>
</dbReference>
<keyword evidence="1 2" id="KW-0732">Signal</keyword>
<protein>
    <submittedName>
        <fullName evidence="3">TRAP transporter substrate-binding protein DctP</fullName>
    </submittedName>
</protein>
<dbReference type="InterPro" id="IPR018389">
    <property type="entry name" value="DctP_fam"/>
</dbReference>
<dbReference type="PANTHER" id="PTHR33376">
    <property type="match status" value="1"/>
</dbReference>
<dbReference type="Proteomes" id="UP001596422">
    <property type="component" value="Unassembled WGS sequence"/>
</dbReference>
<reference evidence="4" key="1">
    <citation type="journal article" date="2019" name="Int. J. Syst. Evol. Microbiol.">
        <title>The Global Catalogue of Microorganisms (GCM) 10K type strain sequencing project: providing services to taxonomists for standard genome sequencing and annotation.</title>
        <authorList>
            <consortium name="The Broad Institute Genomics Platform"/>
            <consortium name="The Broad Institute Genome Sequencing Center for Infectious Disease"/>
            <person name="Wu L."/>
            <person name="Ma J."/>
        </authorList>
    </citation>
    <scope>NUCLEOTIDE SEQUENCE [LARGE SCALE GENOMIC DNA]</scope>
    <source>
        <strain evidence="4">NBRC 111756</strain>
    </source>
</reference>
<evidence type="ECO:0000313" key="3">
    <source>
        <dbReference type="EMBL" id="MFC6674263.1"/>
    </source>
</evidence>
<dbReference type="EMBL" id="JBHSWE010000002">
    <property type="protein sequence ID" value="MFC6674263.1"/>
    <property type="molecule type" value="Genomic_DNA"/>
</dbReference>
<dbReference type="InterPro" id="IPR038404">
    <property type="entry name" value="TRAP_DctP_sf"/>
</dbReference>
<accession>A0ABW2A9Z7</accession>
<organism evidence="3 4">
    <name type="scientific">Marinobacterium aestuariivivens</name>
    <dbReference type="NCBI Taxonomy" id="1698799"/>
    <lineage>
        <taxon>Bacteria</taxon>
        <taxon>Pseudomonadati</taxon>
        <taxon>Pseudomonadota</taxon>
        <taxon>Gammaproteobacteria</taxon>
        <taxon>Oceanospirillales</taxon>
        <taxon>Oceanospirillaceae</taxon>
        <taxon>Marinobacterium</taxon>
    </lineage>
</organism>
<name>A0ABW2A9Z7_9GAMM</name>
<evidence type="ECO:0000256" key="1">
    <source>
        <dbReference type="ARBA" id="ARBA00022729"/>
    </source>
</evidence>
<gene>
    <name evidence="3" type="primary">dctP</name>
    <name evidence="3" type="ORF">ACFQDL_32225</name>
</gene>